<name>A0A844E2U5_EUBRA</name>
<reference evidence="1 2" key="1">
    <citation type="journal article" date="2019" name="Nat. Med.">
        <title>A library of human gut bacterial isolates paired with longitudinal multiomics data enables mechanistic microbiome research.</title>
        <authorList>
            <person name="Poyet M."/>
            <person name="Groussin M."/>
            <person name="Gibbons S.M."/>
            <person name="Avila-Pacheco J."/>
            <person name="Jiang X."/>
            <person name="Kearney S.M."/>
            <person name="Perrotta A.R."/>
            <person name="Berdy B."/>
            <person name="Zhao S."/>
            <person name="Lieberman T.D."/>
            <person name="Swanson P.K."/>
            <person name="Smith M."/>
            <person name="Roesemann S."/>
            <person name="Alexander J.E."/>
            <person name="Rich S.A."/>
            <person name="Livny J."/>
            <person name="Vlamakis H."/>
            <person name="Clish C."/>
            <person name="Bullock K."/>
            <person name="Deik A."/>
            <person name="Scott J."/>
            <person name="Pierce K.A."/>
            <person name="Xavier R.J."/>
            <person name="Alm E.J."/>
        </authorList>
    </citation>
    <scope>NUCLEOTIDE SEQUENCE [LARGE SCALE GENOMIC DNA]</scope>
    <source>
        <strain evidence="1 2">BIOML-A3</strain>
    </source>
</reference>
<dbReference type="RefSeq" id="WP_154314921.1">
    <property type="nucleotide sequence ID" value="NZ_WKRA01000024.1"/>
</dbReference>
<gene>
    <name evidence="1" type="ORF">GKE72_12750</name>
</gene>
<evidence type="ECO:0000313" key="1">
    <source>
        <dbReference type="EMBL" id="MSD16909.1"/>
    </source>
</evidence>
<comment type="caution">
    <text evidence="1">The sequence shown here is derived from an EMBL/GenBank/DDBJ whole genome shotgun (WGS) entry which is preliminary data.</text>
</comment>
<dbReference type="Proteomes" id="UP000431304">
    <property type="component" value="Unassembled WGS sequence"/>
</dbReference>
<protein>
    <recommendedName>
        <fullName evidence="3">N4-gp56 family major capsid protein</fullName>
    </recommendedName>
</protein>
<organism evidence="1 2">
    <name type="scientific">Eubacterium ramulus</name>
    <dbReference type="NCBI Taxonomy" id="39490"/>
    <lineage>
        <taxon>Bacteria</taxon>
        <taxon>Bacillati</taxon>
        <taxon>Bacillota</taxon>
        <taxon>Clostridia</taxon>
        <taxon>Eubacteriales</taxon>
        <taxon>Eubacteriaceae</taxon>
        <taxon>Eubacterium</taxon>
    </lineage>
</organism>
<proteinExistence type="predicted"/>
<dbReference type="AlphaFoldDB" id="A0A844E2U5"/>
<dbReference type="EMBL" id="WKRA01000024">
    <property type="protein sequence ID" value="MSD16909.1"/>
    <property type="molecule type" value="Genomic_DNA"/>
</dbReference>
<accession>A0A844E2U5</accession>
<evidence type="ECO:0000313" key="2">
    <source>
        <dbReference type="Proteomes" id="UP000431304"/>
    </source>
</evidence>
<sequence>MARELVTKYAPYVDEIFSQESKKSLLTNNDFDFDGAGTVKIYKVSTADMNDYGRNGAAEGNWSRYGKVADLDATTETMTLSKDRSFTFVIDKLDENETARQLSGATALARQVRNVVVPEVDTHVYTKVAAGAGTVIEVELTSTNIYEQILLASKTLDDELVPEEGRVLVVTPDVYRLMKLNKEIVMETEIGADMRKKGVISNLDGAAVVKVPAVRLPKDFGFILTHPCATTAPTKLEDYNTHLNPPGINGTLVEGRIVYDAFVLENKKKAIYYVKNKAAV</sequence>
<evidence type="ECO:0008006" key="3">
    <source>
        <dbReference type="Google" id="ProtNLM"/>
    </source>
</evidence>